<dbReference type="Proteomes" id="UP000728185">
    <property type="component" value="Unassembled WGS sequence"/>
</dbReference>
<keyword evidence="3" id="KW-0808">Transferase</keyword>
<comment type="catalytic activity">
    <reaction evidence="4">
        <text>RNA(n) + ATP = RNA(n)-3'-adenine ribonucleotide + diphosphate</text>
        <dbReference type="Rhea" id="RHEA:11332"/>
        <dbReference type="Rhea" id="RHEA-COMP:14527"/>
        <dbReference type="Rhea" id="RHEA-COMP:17347"/>
        <dbReference type="ChEBI" id="CHEBI:30616"/>
        <dbReference type="ChEBI" id="CHEBI:33019"/>
        <dbReference type="ChEBI" id="CHEBI:140395"/>
        <dbReference type="ChEBI" id="CHEBI:173115"/>
        <dbReference type="EC" id="2.7.7.19"/>
    </reaction>
    <physiologicalReaction direction="left-to-right" evidence="4">
        <dbReference type="Rhea" id="RHEA:11333"/>
    </physiologicalReaction>
</comment>
<keyword evidence="7" id="KW-1185">Reference proteome</keyword>
<dbReference type="GO" id="GO:0003723">
    <property type="term" value="F:RNA binding"/>
    <property type="evidence" value="ECO:0007669"/>
    <property type="project" value="TreeGrafter"/>
</dbReference>
<dbReference type="Pfam" id="PF07984">
    <property type="entry name" value="NTP_transf_7"/>
    <property type="match status" value="2"/>
</dbReference>
<gene>
    <name evidence="6" type="ORF">FBUS_03408</name>
</gene>
<evidence type="ECO:0000313" key="7">
    <source>
        <dbReference type="Proteomes" id="UP000728185"/>
    </source>
</evidence>
<evidence type="ECO:0000256" key="2">
    <source>
        <dbReference type="ARBA" id="ARBA00012388"/>
    </source>
</evidence>
<dbReference type="AlphaFoldDB" id="A0A8E0VM57"/>
<evidence type="ECO:0000256" key="4">
    <source>
        <dbReference type="ARBA" id="ARBA00047933"/>
    </source>
</evidence>
<evidence type="ECO:0000313" key="6">
    <source>
        <dbReference type="EMBL" id="KAA0195853.1"/>
    </source>
</evidence>
<sequence length="733" mass="81318">MSVLRPVQSHEPVWLSGLTRLDKLHPDLSSCSDPNPYECRPCVKSGASSTCHSDDSGIDATVNLGPQSPLPEDTDDSEDSTSLDSYRVIIPSGQVTHNGRPSSIFRPLSARLFHDMPKGVSNIAETAQLSPSGSWCMAASRDLNYYPHDCAPGTKPNDNRFEVLSYDQLLRLNEILTRRLPVHSRCANFPVIWVRLCDLFEAVRANLGQCGVPFRDVRLNGGAASYVIGMESSPSYNDIDILISVDLSSDPSAIQKVKTAVLDSLMRFLPEEDQPIVPSPWTPNFDFFPSVQNACSRCSRLSRSTGHFSPTMDGYSASYVKESSFLANESLDVVPTLPVTELNTQATFGAARDLARRSLQRPAAATTRPDSFSLPTSQTPSATLSKITGDGVYVPGMQSSHPPVRPSSISPTGSIGLRESYIYKQFRKYGTNDADCWSLISLGFPSSQSKVVEFKFVDRMRRQFEFTVDSFQILLDPILSFFRSHPGTEMTPHFYPTVVAESVAGSFSLALHHLRNKLILTKEPEMIRGGGLLKYCRLLVNGYQAPHGIDVCSLERYMSSRFFIDFQDLESQKSKIEAFLANHFLNHEFDQKIEFLKTVYRVVSGSTICLMSYERCQTLNLICGIIQQLTQLEMEANRTSTLSLDWLTEQQNLVLDRVYLGTQLFPVISSARPLRYACCHCEHGSGSAVLPIPYSSSVTSESTESKLSTGVVNDCSGPNKQNSFRCMEYSDSK</sequence>
<dbReference type="GO" id="GO:0048255">
    <property type="term" value="P:mRNA stabilization"/>
    <property type="evidence" value="ECO:0007669"/>
    <property type="project" value="TreeGrafter"/>
</dbReference>
<dbReference type="EC" id="2.7.7.19" evidence="2"/>
<evidence type="ECO:0000256" key="1">
    <source>
        <dbReference type="ARBA" id="ARBA00007631"/>
    </source>
</evidence>
<feature type="compositionally biased region" description="Polar residues" evidence="5">
    <location>
        <begin position="368"/>
        <end position="380"/>
    </location>
</feature>
<dbReference type="PANTHER" id="PTHR12974">
    <property type="entry name" value="PRION-LIKE- Q/N-RICH -DOMAIN-BEARING PROTEIN PROTEIN 44"/>
    <property type="match status" value="1"/>
</dbReference>
<dbReference type="GO" id="GO:1990817">
    <property type="term" value="F:poly(A) RNA polymerase activity"/>
    <property type="evidence" value="ECO:0007669"/>
    <property type="project" value="UniProtKB-EC"/>
</dbReference>
<protein>
    <recommendedName>
        <fullName evidence="2">polynucleotide adenylyltransferase</fullName>
        <ecNumber evidence="2">2.7.7.19</ecNumber>
    </recommendedName>
</protein>
<feature type="compositionally biased region" description="Acidic residues" evidence="5">
    <location>
        <begin position="72"/>
        <end position="81"/>
    </location>
</feature>
<name>A0A8E0VM57_9TREM</name>
<reference evidence="6" key="1">
    <citation type="submission" date="2019-05" db="EMBL/GenBank/DDBJ databases">
        <title>Annotation for the trematode Fasciolopsis buski.</title>
        <authorList>
            <person name="Choi Y.-J."/>
        </authorList>
    </citation>
    <scope>NUCLEOTIDE SEQUENCE</scope>
    <source>
        <strain evidence="6">HT</strain>
        <tissue evidence="6">Whole worm</tissue>
    </source>
</reference>
<dbReference type="OrthoDB" id="10065073at2759"/>
<proteinExistence type="inferred from homology"/>
<accession>A0A8E0VM57</accession>
<feature type="region of interest" description="Disordered" evidence="5">
    <location>
        <begin position="57"/>
        <end position="82"/>
    </location>
</feature>
<dbReference type="SMART" id="SM01153">
    <property type="entry name" value="DUF1693"/>
    <property type="match status" value="1"/>
</dbReference>
<dbReference type="InterPro" id="IPR012937">
    <property type="entry name" value="TET5"/>
</dbReference>
<comment type="similarity">
    <text evidence="1">Belongs to the TENT family.</text>
</comment>
<dbReference type="PANTHER" id="PTHR12974:SF36">
    <property type="entry name" value="POLYNUCLEOTIDE ADENYLYLTRANSFERASE"/>
    <property type="match status" value="1"/>
</dbReference>
<organism evidence="6 7">
    <name type="scientific">Fasciolopsis buskii</name>
    <dbReference type="NCBI Taxonomy" id="27845"/>
    <lineage>
        <taxon>Eukaryota</taxon>
        <taxon>Metazoa</taxon>
        <taxon>Spiralia</taxon>
        <taxon>Lophotrochozoa</taxon>
        <taxon>Platyhelminthes</taxon>
        <taxon>Trematoda</taxon>
        <taxon>Digenea</taxon>
        <taxon>Plagiorchiida</taxon>
        <taxon>Echinostomata</taxon>
        <taxon>Echinostomatoidea</taxon>
        <taxon>Fasciolidae</taxon>
        <taxon>Fasciolopsis</taxon>
    </lineage>
</organism>
<evidence type="ECO:0000256" key="3">
    <source>
        <dbReference type="ARBA" id="ARBA00022679"/>
    </source>
</evidence>
<dbReference type="EMBL" id="LUCM01003403">
    <property type="protein sequence ID" value="KAA0195853.1"/>
    <property type="molecule type" value="Genomic_DNA"/>
</dbReference>
<feature type="region of interest" description="Disordered" evidence="5">
    <location>
        <begin position="359"/>
        <end position="380"/>
    </location>
</feature>
<evidence type="ECO:0000256" key="5">
    <source>
        <dbReference type="SAM" id="MobiDB-lite"/>
    </source>
</evidence>
<comment type="caution">
    <text evidence="6">The sequence shown here is derived from an EMBL/GenBank/DDBJ whole genome shotgun (WGS) entry which is preliminary data.</text>
</comment>